<evidence type="ECO:0000256" key="1">
    <source>
        <dbReference type="ARBA" id="ARBA00004651"/>
    </source>
</evidence>
<dbReference type="InterPro" id="IPR051791">
    <property type="entry name" value="Pra-immunoreactive"/>
</dbReference>
<keyword evidence="3 6" id="KW-0812">Transmembrane</keyword>
<evidence type="ECO:0000256" key="3">
    <source>
        <dbReference type="ARBA" id="ARBA00022692"/>
    </source>
</evidence>
<evidence type="ECO:0000256" key="6">
    <source>
        <dbReference type="SAM" id="Phobius"/>
    </source>
</evidence>
<dbReference type="Proteomes" id="UP001623591">
    <property type="component" value="Unassembled WGS sequence"/>
</dbReference>
<evidence type="ECO:0000256" key="2">
    <source>
        <dbReference type="ARBA" id="ARBA00022475"/>
    </source>
</evidence>
<evidence type="ECO:0000256" key="4">
    <source>
        <dbReference type="ARBA" id="ARBA00022989"/>
    </source>
</evidence>
<accession>A0ABW8T0S7</accession>
<comment type="subcellular location">
    <subcellularLocation>
        <location evidence="1">Cell membrane</location>
        <topology evidence="1">Multi-pass membrane protein</topology>
    </subcellularLocation>
</comment>
<keyword evidence="2" id="KW-1003">Cell membrane</keyword>
<evidence type="ECO:0000313" key="9">
    <source>
        <dbReference type="Proteomes" id="UP001623591"/>
    </source>
</evidence>
<feature type="transmembrane region" description="Helical" evidence="6">
    <location>
        <begin position="25"/>
        <end position="47"/>
    </location>
</feature>
<protein>
    <submittedName>
        <fullName evidence="8">RDD family protein</fullName>
    </submittedName>
</protein>
<dbReference type="InterPro" id="IPR010432">
    <property type="entry name" value="RDD"/>
</dbReference>
<dbReference type="PANTHER" id="PTHR36115:SF6">
    <property type="entry name" value="PROLINE-RICH ANTIGEN HOMOLOG"/>
    <property type="match status" value="1"/>
</dbReference>
<comment type="caution">
    <text evidence="8">The sequence shown here is derived from an EMBL/GenBank/DDBJ whole genome shotgun (WGS) entry which is preliminary data.</text>
</comment>
<evidence type="ECO:0000259" key="7">
    <source>
        <dbReference type="Pfam" id="PF06271"/>
    </source>
</evidence>
<keyword evidence="5 6" id="KW-0472">Membrane</keyword>
<proteinExistence type="predicted"/>
<dbReference type="Pfam" id="PF06271">
    <property type="entry name" value="RDD"/>
    <property type="match status" value="1"/>
</dbReference>
<dbReference type="RefSeq" id="WP_406768611.1">
    <property type="nucleotide sequence ID" value="NZ_JBJHZZ010000001.1"/>
</dbReference>
<dbReference type="EMBL" id="JBJHZZ010000001">
    <property type="protein sequence ID" value="MFL0246159.1"/>
    <property type="molecule type" value="Genomic_DNA"/>
</dbReference>
<sequence length="196" mass="22389">MKKGKKSVYESNAVVSGDIPIWKRFIAYMVDWYLGSIFTSLPMVLIYMKATNTQDLNTNLFQYPKQYALLAGVLGLLFGLFYYLIVPLFIWKGQTLGKRWCHFKITKINSQDISLKELFLRQIIGIFLVEGALIFPSNLFHQILSLISNVNLITPLNYVGIAISILSGLFALIRKDHKAIHDLIARTKVISVMEKQ</sequence>
<evidence type="ECO:0000256" key="5">
    <source>
        <dbReference type="ARBA" id="ARBA00023136"/>
    </source>
</evidence>
<name>A0ABW8T0S7_9CLOT</name>
<feature type="transmembrane region" description="Helical" evidence="6">
    <location>
        <begin position="155"/>
        <end position="173"/>
    </location>
</feature>
<feature type="transmembrane region" description="Helical" evidence="6">
    <location>
        <begin position="118"/>
        <end position="135"/>
    </location>
</feature>
<keyword evidence="4 6" id="KW-1133">Transmembrane helix</keyword>
<feature type="domain" description="RDD" evidence="7">
    <location>
        <begin position="20"/>
        <end position="185"/>
    </location>
</feature>
<feature type="transmembrane region" description="Helical" evidence="6">
    <location>
        <begin position="67"/>
        <end position="90"/>
    </location>
</feature>
<organism evidence="8 9">
    <name type="scientific">Candidatus Clostridium stratigraminis</name>
    <dbReference type="NCBI Taxonomy" id="3381661"/>
    <lineage>
        <taxon>Bacteria</taxon>
        <taxon>Bacillati</taxon>
        <taxon>Bacillota</taxon>
        <taxon>Clostridia</taxon>
        <taxon>Eubacteriales</taxon>
        <taxon>Clostridiaceae</taxon>
        <taxon>Clostridium</taxon>
    </lineage>
</organism>
<gene>
    <name evidence="8" type="ORF">ACJDUG_04090</name>
</gene>
<evidence type="ECO:0000313" key="8">
    <source>
        <dbReference type="EMBL" id="MFL0246159.1"/>
    </source>
</evidence>
<reference evidence="8 9" key="1">
    <citation type="submission" date="2024-11" db="EMBL/GenBank/DDBJ databases">
        <authorList>
            <person name="Heng Y.C."/>
            <person name="Lim A.C.H."/>
            <person name="Lee J.K.Y."/>
            <person name="Kittelmann S."/>
        </authorList>
    </citation>
    <scope>NUCLEOTIDE SEQUENCE [LARGE SCALE GENOMIC DNA]</scope>
    <source>
        <strain evidence="8 9">WILCCON 0185</strain>
    </source>
</reference>
<keyword evidence="9" id="KW-1185">Reference proteome</keyword>
<dbReference type="PANTHER" id="PTHR36115">
    <property type="entry name" value="PROLINE-RICH ANTIGEN HOMOLOG-RELATED"/>
    <property type="match status" value="1"/>
</dbReference>